<dbReference type="InterPro" id="IPR029278">
    <property type="entry name" value="Imm26"/>
</dbReference>
<evidence type="ECO:0000313" key="1">
    <source>
        <dbReference type="EMBL" id="OOV79629.1"/>
    </source>
</evidence>
<protein>
    <recommendedName>
        <fullName evidence="3">Immunity protein 26 of polymorphic toxin system</fullName>
    </recommendedName>
</protein>
<dbReference type="Proteomes" id="UP000191160">
    <property type="component" value="Unassembled WGS sequence"/>
</dbReference>
<accession>A0A1T1GPU5</accession>
<gene>
    <name evidence="1" type="ORF">B1202_15835</name>
</gene>
<organism evidence="1 2">
    <name type="scientific">Acinetobacter amyesii</name>
    <dbReference type="NCBI Taxonomy" id="2942470"/>
    <lineage>
        <taxon>Bacteria</taxon>
        <taxon>Pseudomonadati</taxon>
        <taxon>Pseudomonadota</taxon>
        <taxon>Gammaproteobacteria</taxon>
        <taxon>Moraxellales</taxon>
        <taxon>Moraxellaceae</taxon>
        <taxon>Acinetobacter</taxon>
    </lineage>
</organism>
<dbReference type="Pfam" id="PF15428">
    <property type="entry name" value="Imm26"/>
    <property type="match status" value="1"/>
</dbReference>
<dbReference type="RefSeq" id="WP_078191563.1">
    <property type="nucleotide sequence ID" value="NZ_JAMCOZ010000011.1"/>
</dbReference>
<evidence type="ECO:0008006" key="3">
    <source>
        <dbReference type="Google" id="ProtNLM"/>
    </source>
</evidence>
<sequence>MEQRTKRKRTKEGDVIAINLGNLSYGYGIVLNSSSTGFYNLQTKNLELNVNFITSHSILFKVPVMNSAFKSEKWHIIGNIELNDDLKQRVYFFTQDMFDHSISIYYEDGTEGIDIPATYEEVKDLERAAVWDPEHVEDRLRDHFSGVPNEWVKQLRPKPSVS</sequence>
<comment type="caution">
    <text evidence="1">The sequence shown here is derived from an EMBL/GenBank/DDBJ whole genome shotgun (WGS) entry which is preliminary data.</text>
</comment>
<evidence type="ECO:0000313" key="2">
    <source>
        <dbReference type="Proteomes" id="UP000191160"/>
    </source>
</evidence>
<dbReference type="EMBL" id="MVKX01000013">
    <property type="protein sequence ID" value="OOV79629.1"/>
    <property type="molecule type" value="Genomic_DNA"/>
</dbReference>
<name>A0A1T1GPU5_9GAMM</name>
<proteinExistence type="predicted"/>
<dbReference type="AlphaFoldDB" id="A0A1T1GPU5"/>
<reference evidence="1 2" key="1">
    <citation type="submission" date="2017-02" db="EMBL/GenBank/DDBJ databases">
        <title>Acinetobacter sp. ANC 4945, whole genome shotgun sequencing project.</title>
        <authorList>
            <person name="Radolfova-Krizova L."/>
            <person name="Al Atrouni A."/>
            <person name="Nemec A."/>
        </authorList>
    </citation>
    <scope>NUCLEOTIDE SEQUENCE [LARGE SCALE GENOMIC DNA]</scope>
    <source>
        <strain evidence="1 2">ANC 4945</strain>
    </source>
</reference>
<keyword evidence="2" id="KW-1185">Reference proteome</keyword>